<dbReference type="RefSeq" id="WP_277193080.1">
    <property type="nucleotide sequence ID" value="NZ_JAROAV010000043.1"/>
</dbReference>
<evidence type="ECO:0000256" key="2">
    <source>
        <dbReference type="ARBA" id="ARBA00023315"/>
    </source>
</evidence>
<keyword evidence="1" id="KW-0808">Transferase</keyword>
<dbReference type="PANTHER" id="PTHR10434:SF11">
    <property type="entry name" value="1-ACYL-SN-GLYCEROL-3-PHOSPHATE ACYLTRANSFERASE"/>
    <property type="match status" value="1"/>
</dbReference>
<dbReference type="SMART" id="SM00563">
    <property type="entry name" value="PlsC"/>
    <property type="match status" value="1"/>
</dbReference>
<dbReference type="EMBL" id="JAROAV010000043">
    <property type="protein sequence ID" value="MDF8265798.1"/>
    <property type="molecule type" value="Genomic_DNA"/>
</dbReference>
<evidence type="ECO:0000256" key="1">
    <source>
        <dbReference type="ARBA" id="ARBA00022679"/>
    </source>
</evidence>
<feature type="region of interest" description="Disordered" evidence="3">
    <location>
        <begin position="257"/>
        <end position="304"/>
    </location>
</feature>
<dbReference type="InterPro" id="IPR002123">
    <property type="entry name" value="Plipid/glycerol_acylTrfase"/>
</dbReference>
<accession>A0ABT6CB95</accession>
<keyword evidence="2 5" id="KW-0012">Acyltransferase</keyword>
<organism evidence="5 6">
    <name type="scientific">Luteipulveratus flavus</name>
    <dbReference type="NCBI Taxonomy" id="3031728"/>
    <lineage>
        <taxon>Bacteria</taxon>
        <taxon>Bacillati</taxon>
        <taxon>Actinomycetota</taxon>
        <taxon>Actinomycetes</taxon>
        <taxon>Micrococcales</taxon>
        <taxon>Dermacoccaceae</taxon>
        <taxon>Luteipulveratus</taxon>
    </lineage>
</organism>
<dbReference type="Pfam" id="PF01553">
    <property type="entry name" value="Acyltransferase"/>
    <property type="match status" value="1"/>
</dbReference>
<feature type="compositionally biased region" description="Low complexity" evidence="3">
    <location>
        <begin position="260"/>
        <end position="276"/>
    </location>
</feature>
<dbReference type="Proteomes" id="UP001528912">
    <property type="component" value="Unassembled WGS sequence"/>
</dbReference>
<dbReference type="GO" id="GO:0016746">
    <property type="term" value="F:acyltransferase activity"/>
    <property type="evidence" value="ECO:0007669"/>
    <property type="project" value="UniProtKB-KW"/>
</dbReference>
<gene>
    <name evidence="5" type="ORF">P4R38_16245</name>
</gene>
<evidence type="ECO:0000256" key="3">
    <source>
        <dbReference type="SAM" id="MobiDB-lite"/>
    </source>
</evidence>
<keyword evidence="6" id="KW-1185">Reference proteome</keyword>
<evidence type="ECO:0000313" key="6">
    <source>
        <dbReference type="Proteomes" id="UP001528912"/>
    </source>
</evidence>
<evidence type="ECO:0000259" key="4">
    <source>
        <dbReference type="SMART" id="SM00563"/>
    </source>
</evidence>
<dbReference type="SUPFAM" id="SSF69593">
    <property type="entry name" value="Glycerol-3-phosphate (1)-acyltransferase"/>
    <property type="match status" value="1"/>
</dbReference>
<sequence length="304" mass="32715">MFYWVLKKVVLGPLLNLLFRPWVEGDKHVPRSGGAILASNHLSFSDSIFLPLVLERRITFPAKMEYFTGTGVKGRLTAAFFRGVGQIPIDRSGGSASEAAIQAGLRVLGRGELFGIYPEGTRSPDGRLYKGKTGVARMALEAKVPVLPVAMIDTDKAQPTGTVIPKIMRVGVRIGRPMDFSRYEGMEDDRFILRSITDEVMYELMLLSGQEYVDVYASSVKDRFTARAKEIGSGAAALAHHLQEEAAARIERVQQRRAASEAAAAESAADEPASTAVDGEAVASPSGSDSRLTGAGRDSKPASA</sequence>
<comment type="caution">
    <text evidence="5">The sequence shown here is derived from an EMBL/GenBank/DDBJ whole genome shotgun (WGS) entry which is preliminary data.</text>
</comment>
<protein>
    <submittedName>
        <fullName evidence="5">Lysophospholipid acyltransferase family protein</fullName>
    </submittedName>
</protein>
<reference evidence="5 6" key="1">
    <citation type="submission" date="2023-03" db="EMBL/GenBank/DDBJ databases">
        <title>YIM 133296 draft genome.</title>
        <authorList>
            <person name="Xiong L."/>
        </authorList>
    </citation>
    <scope>NUCLEOTIDE SEQUENCE [LARGE SCALE GENOMIC DNA]</scope>
    <source>
        <strain evidence="5 6">YIM 133296</strain>
    </source>
</reference>
<evidence type="ECO:0000313" key="5">
    <source>
        <dbReference type="EMBL" id="MDF8265798.1"/>
    </source>
</evidence>
<dbReference type="CDD" id="cd07989">
    <property type="entry name" value="LPLAT_AGPAT-like"/>
    <property type="match status" value="1"/>
</dbReference>
<feature type="domain" description="Phospholipid/glycerol acyltransferase" evidence="4">
    <location>
        <begin position="35"/>
        <end position="154"/>
    </location>
</feature>
<name>A0ABT6CB95_9MICO</name>
<dbReference type="PANTHER" id="PTHR10434">
    <property type="entry name" value="1-ACYL-SN-GLYCEROL-3-PHOSPHATE ACYLTRANSFERASE"/>
    <property type="match status" value="1"/>
</dbReference>
<proteinExistence type="predicted"/>